<dbReference type="EMBL" id="CP060632">
    <property type="protein sequence ID" value="QNL98988.1"/>
    <property type="molecule type" value="Genomic_DNA"/>
</dbReference>
<dbReference type="GO" id="GO:0003677">
    <property type="term" value="F:DNA binding"/>
    <property type="evidence" value="ECO:0007669"/>
    <property type="project" value="UniProtKB-KW"/>
</dbReference>
<keyword evidence="6" id="KW-0255">Endonuclease</keyword>
<dbReference type="SUPFAM" id="SSF116734">
    <property type="entry name" value="DNA methylase specificity domain"/>
    <property type="match status" value="2"/>
</dbReference>
<feature type="domain" description="Type I restriction modification DNA specificity" evidence="5">
    <location>
        <begin position="339"/>
        <end position="505"/>
    </location>
</feature>
<dbReference type="KEGG" id="wcp:H9Q76_09570"/>
<dbReference type="CDD" id="cd17262">
    <property type="entry name" value="RMtype1_S_Aco12261I-TRD2-CR2"/>
    <property type="match status" value="1"/>
</dbReference>
<keyword evidence="6" id="KW-0378">Hydrolase</keyword>
<keyword evidence="6" id="KW-0540">Nuclease</keyword>
<gene>
    <name evidence="6" type="ORF">H9Q76_09570</name>
</gene>
<evidence type="ECO:0000256" key="1">
    <source>
        <dbReference type="ARBA" id="ARBA00010923"/>
    </source>
</evidence>
<dbReference type="Gene3D" id="3.90.220.20">
    <property type="entry name" value="DNA methylase specificity domains"/>
    <property type="match status" value="2"/>
</dbReference>
<evidence type="ECO:0000256" key="2">
    <source>
        <dbReference type="ARBA" id="ARBA00022747"/>
    </source>
</evidence>
<comment type="similarity">
    <text evidence="1">Belongs to the type-I restriction system S methylase family.</text>
</comment>
<feature type="domain" description="Type I restriction modification DNA specificity" evidence="5">
    <location>
        <begin position="91"/>
        <end position="230"/>
    </location>
</feature>
<keyword evidence="3" id="KW-0238">DNA-binding</keyword>
<evidence type="ECO:0000256" key="4">
    <source>
        <dbReference type="ARBA" id="ARBA00038652"/>
    </source>
</evidence>
<comment type="subunit">
    <text evidence="4">The methyltransferase is composed of M and S polypeptides.</text>
</comment>
<evidence type="ECO:0000313" key="6">
    <source>
        <dbReference type="EMBL" id="QNL98988.1"/>
    </source>
</evidence>
<dbReference type="InterPro" id="IPR044946">
    <property type="entry name" value="Restrct_endonuc_typeI_TRD_sf"/>
</dbReference>
<proteinExistence type="inferred from homology"/>
<dbReference type="GO" id="GO:0009307">
    <property type="term" value="P:DNA restriction-modification system"/>
    <property type="evidence" value="ECO:0007669"/>
    <property type="project" value="UniProtKB-KW"/>
</dbReference>
<accession>A0A7G9FKA7</accession>
<dbReference type="REBASE" id="442578">
    <property type="entry name" value="S.LbaNSJ4ORF9575P"/>
</dbReference>
<dbReference type="PANTHER" id="PTHR43140:SF1">
    <property type="entry name" value="TYPE I RESTRICTION ENZYME ECOKI SPECIFICITY SUBUNIT"/>
    <property type="match status" value="1"/>
</dbReference>
<organism evidence="6 7">
    <name type="scientific">Wujia chipingensis</name>
    <dbReference type="NCBI Taxonomy" id="2763670"/>
    <lineage>
        <taxon>Bacteria</taxon>
        <taxon>Bacillati</taxon>
        <taxon>Bacillota</taxon>
        <taxon>Clostridia</taxon>
        <taxon>Lachnospirales</taxon>
        <taxon>Lachnospiraceae</taxon>
        <taxon>Wujia</taxon>
    </lineage>
</organism>
<protein>
    <submittedName>
        <fullName evidence="6">Restriction endonuclease subunit S</fullName>
    </submittedName>
</protein>
<dbReference type="InterPro" id="IPR000055">
    <property type="entry name" value="Restrct_endonuc_typeI_TRD"/>
</dbReference>
<reference evidence="6 7" key="1">
    <citation type="submission" date="2020-08" db="EMBL/GenBank/DDBJ databases">
        <authorList>
            <person name="Liu C."/>
            <person name="Sun Q."/>
        </authorList>
    </citation>
    <scope>NUCLEOTIDE SEQUENCE [LARGE SCALE GENOMIC DNA]</scope>
    <source>
        <strain evidence="6 7">NSJ-4</strain>
    </source>
</reference>
<dbReference type="Pfam" id="PF01420">
    <property type="entry name" value="Methylase_S"/>
    <property type="match status" value="2"/>
</dbReference>
<dbReference type="GO" id="GO:0004519">
    <property type="term" value="F:endonuclease activity"/>
    <property type="evidence" value="ECO:0007669"/>
    <property type="project" value="UniProtKB-KW"/>
</dbReference>
<dbReference type="PANTHER" id="PTHR43140">
    <property type="entry name" value="TYPE-1 RESTRICTION ENZYME ECOKI SPECIFICITY PROTEIN"/>
    <property type="match status" value="1"/>
</dbReference>
<dbReference type="InterPro" id="IPR051212">
    <property type="entry name" value="Type-I_RE_S_subunit"/>
</dbReference>
<dbReference type="RefSeq" id="WP_249321017.1">
    <property type="nucleotide sequence ID" value="NZ_CP060632.1"/>
</dbReference>
<dbReference type="CDD" id="cd17283">
    <property type="entry name" value="RMtype1_S_Hpy180ORF7835P_TRD2-CR2_like"/>
    <property type="match status" value="1"/>
</dbReference>
<evidence type="ECO:0000256" key="3">
    <source>
        <dbReference type="ARBA" id="ARBA00023125"/>
    </source>
</evidence>
<evidence type="ECO:0000313" key="7">
    <source>
        <dbReference type="Proteomes" id="UP000515819"/>
    </source>
</evidence>
<evidence type="ECO:0000259" key="5">
    <source>
        <dbReference type="Pfam" id="PF01420"/>
    </source>
</evidence>
<keyword evidence="7" id="KW-1185">Reference proteome</keyword>
<dbReference type="AlphaFoldDB" id="A0A7G9FKA7"/>
<name>A0A7G9FKA7_9FIRM</name>
<dbReference type="Proteomes" id="UP000515819">
    <property type="component" value="Chromosome"/>
</dbReference>
<sequence>MDIKALRQKILDLAIRGKLVPQDPNDEPASVLLERIRAEKQQMVKDGKLKPKDIKNNTIIFVGEDNLHYEKFQDGTVKCIEDEIPFELPEGWEWCRFTSVTVNRDSERKPISSANRTNVAKIYDYYGASGKIDKIDKFIFNEKLLLIGEDGANLVTRSKPIAFFAEGQYWVNNHAHCIDSTDKLILEYLCLYINAISLEKYVTGSAQPKMTQDNMNSILIALPPYEEQKRLEFQVNHILKTVSTIENEKEDIVNYIISAKSKILDLAIRGKLVPQDSNDEPASVLLERIRAEKEELIKQGKIKRDKKESIIFKGEDNSYYEKVGAEIRCIDSEIPFEIPDGWMYERLGNICSIARGGSPRPIENYLTDDENGLNWIKIGDTEQGGKYIYSTKEKIRPEGLSKTRYVCSGDFLLTNSMSFGRPYILRTNGCIHDGWLVIGGIEIAFHQDYLYYMLSSSIMYNALSSLAVGSTVKNLKSDSVKSLLVPIPPLAEQACISRQIENYFATMLPIERSLS</sequence>
<keyword evidence="2" id="KW-0680">Restriction system</keyword>